<dbReference type="Proteomes" id="UP000092600">
    <property type="component" value="Unassembled WGS sequence"/>
</dbReference>
<protein>
    <submittedName>
        <fullName evidence="1">Putative oxidoreductase</fullName>
    </submittedName>
</protein>
<comment type="caution">
    <text evidence="1">The sequence shown here is derived from an EMBL/GenBank/DDBJ whole genome shotgun (WGS) entry which is preliminary data.</text>
</comment>
<dbReference type="SUPFAM" id="SSF51735">
    <property type="entry name" value="NAD(P)-binding Rossmann-fold domains"/>
    <property type="match status" value="2"/>
</dbReference>
<dbReference type="PANTHER" id="PTHR43544">
    <property type="entry name" value="SHORT-CHAIN DEHYDROGENASE/REDUCTASE"/>
    <property type="match status" value="1"/>
</dbReference>
<name>A0A199UJS8_ANACO</name>
<dbReference type="PANTHER" id="PTHR43544:SF12">
    <property type="entry name" value="NAD(P)-BINDING ROSSMANN-FOLD SUPERFAMILY PROTEIN"/>
    <property type="match status" value="1"/>
</dbReference>
<dbReference type="GO" id="GO:0005737">
    <property type="term" value="C:cytoplasm"/>
    <property type="evidence" value="ECO:0007669"/>
    <property type="project" value="TreeGrafter"/>
</dbReference>
<feature type="non-terminal residue" evidence="1">
    <location>
        <position position="1"/>
    </location>
</feature>
<accession>A0A199UJS8</accession>
<dbReference type="Gene3D" id="3.40.50.720">
    <property type="entry name" value="NAD(P)-binding Rossmann-like Domain"/>
    <property type="match status" value="2"/>
</dbReference>
<dbReference type="STRING" id="4615.A0A199UJS8"/>
<organism evidence="1 2">
    <name type="scientific">Ananas comosus</name>
    <name type="common">Pineapple</name>
    <name type="synonym">Ananas ananas</name>
    <dbReference type="NCBI Taxonomy" id="4615"/>
    <lineage>
        <taxon>Eukaryota</taxon>
        <taxon>Viridiplantae</taxon>
        <taxon>Streptophyta</taxon>
        <taxon>Embryophyta</taxon>
        <taxon>Tracheophyta</taxon>
        <taxon>Spermatophyta</taxon>
        <taxon>Magnoliopsida</taxon>
        <taxon>Liliopsida</taxon>
        <taxon>Poales</taxon>
        <taxon>Bromeliaceae</taxon>
        <taxon>Bromelioideae</taxon>
        <taxon>Ananas</taxon>
    </lineage>
</organism>
<sequence>VRQLLKRSEEGRVVATCRNPDGAADLLKLKKEYENRLNILPLDVTNETTIEVYVSSFHQRHILASLFAIAIESADLYFSENGMSWQAAASAVSETYGSLNLLVNTSGILSIPNVLQPETTLSKVQKSSLLLTYEVNAVGPILVIKNHLFISAVTKTVSVEFSRKKDPIVCILLHPGTVDTDLSRPFQRNVPEGKLFTKGFAVQKLLNIIDNVKSSDNGKFFAWDGQEIPW</sequence>
<reference evidence="1 2" key="1">
    <citation type="journal article" date="2016" name="DNA Res.">
        <title>The draft genome of MD-2 pineapple using hybrid error correction of long reads.</title>
        <authorList>
            <person name="Redwan R.M."/>
            <person name="Saidin A."/>
            <person name="Kumar S.V."/>
        </authorList>
    </citation>
    <scope>NUCLEOTIDE SEQUENCE [LARGE SCALE GENOMIC DNA]</scope>
    <source>
        <strain evidence="2">cv. MD2</strain>
        <tissue evidence="1">Leaf</tissue>
    </source>
</reference>
<dbReference type="InterPro" id="IPR036291">
    <property type="entry name" value="NAD(P)-bd_dom_sf"/>
</dbReference>
<dbReference type="EMBL" id="LSRQ01007409">
    <property type="protein sequence ID" value="OAY64961.1"/>
    <property type="molecule type" value="Genomic_DNA"/>
</dbReference>
<proteinExistence type="predicted"/>
<gene>
    <name evidence="1" type="ORF">ACMD2_13297</name>
</gene>
<dbReference type="InterPro" id="IPR051468">
    <property type="entry name" value="Fungal_SecMetab_SDRs"/>
</dbReference>
<dbReference type="GO" id="GO:0016491">
    <property type="term" value="F:oxidoreductase activity"/>
    <property type="evidence" value="ECO:0007669"/>
    <property type="project" value="TreeGrafter"/>
</dbReference>
<evidence type="ECO:0000313" key="2">
    <source>
        <dbReference type="Proteomes" id="UP000092600"/>
    </source>
</evidence>
<dbReference type="AlphaFoldDB" id="A0A199UJS8"/>
<evidence type="ECO:0000313" key="1">
    <source>
        <dbReference type="EMBL" id="OAY64961.1"/>
    </source>
</evidence>